<dbReference type="Proteomes" id="UP000828390">
    <property type="component" value="Unassembled WGS sequence"/>
</dbReference>
<dbReference type="AlphaFoldDB" id="A0A9D4I4B9"/>
<keyword evidence="2" id="KW-1185">Reference proteome</keyword>
<accession>A0A9D4I4B9</accession>
<dbReference type="EMBL" id="JAIWYP010000011">
    <property type="protein sequence ID" value="KAH3742121.1"/>
    <property type="molecule type" value="Genomic_DNA"/>
</dbReference>
<organism evidence="1 2">
    <name type="scientific">Dreissena polymorpha</name>
    <name type="common">Zebra mussel</name>
    <name type="synonym">Mytilus polymorpha</name>
    <dbReference type="NCBI Taxonomy" id="45954"/>
    <lineage>
        <taxon>Eukaryota</taxon>
        <taxon>Metazoa</taxon>
        <taxon>Spiralia</taxon>
        <taxon>Lophotrochozoa</taxon>
        <taxon>Mollusca</taxon>
        <taxon>Bivalvia</taxon>
        <taxon>Autobranchia</taxon>
        <taxon>Heteroconchia</taxon>
        <taxon>Euheterodonta</taxon>
        <taxon>Imparidentia</taxon>
        <taxon>Neoheterodontei</taxon>
        <taxon>Myida</taxon>
        <taxon>Dreissenoidea</taxon>
        <taxon>Dreissenidae</taxon>
        <taxon>Dreissena</taxon>
    </lineage>
</organism>
<proteinExistence type="predicted"/>
<evidence type="ECO:0000313" key="2">
    <source>
        <dbReference type="Proteomes" id="UP000828390"/>
    </source>
</evidence>
<gene>
    <name evidence="1" type="ORF">DPMN_048856</name>
</gene>
<reference evidence="1" key="1">
    <citation type="journal article" date="2019" name="bioRxiv">
        <title>The Genome of the Zebra Mussel, Dreissena polymorpha: A Resource for Invasive Species Research.</title>
        <authorList>
            <person name="McCartney M.A."/>
            <person name="Auch B."/>
            <person name="Kono T."/>
            <person name="Mallez S."/>
            <person name="Zhang Y."/>
            <person name="Obille A."/>
            <person name="Becker A."/>
            <person name="Abrahante J.E."/>
            <person name="Garbe J."/>
            <person name="Badalamenti J.P."/>
            <person name="Herman A."/>
            <person name="Mangelson H."/>
            <person name="Liachko I."/>
            <person name="Sullivan S."/>
            <person name="Sone E.D."/>
            <person name="Koren S."/>
            <person name="Silverstein K.A.T."/>
            <person name="Beckman K.B."/>
            <person name="Gohl D.M."/>
        </authorList>
    </citation>
    <scope>NUCLEOTIDE SEQUENCE</scope>
    <source>
        <strain evidence="1">Duluth1</strain>
        <tissue evidence="1">Whole animal</tissue>
    </source>
</reference>
<name>A0A9D4I4B9_DREPO</name>
<comment type="caution">
    <text evidence="1">The sequence shown here is derived from an EMBL/GenBank/DDBJ whole genome shotgun (WGS) entry which is preliminary data.</text>
</comment>
<protein>
    <submittedName>
        <fullName evidence="1">Uncharacterized protein</fullName>
    </submittedName>
</protein>
<reference evidence="1" key="2">
    <citation type="submission" date="2020-11" db="EMBL/GenBank/DDBJ databases">
        <authorList>
            <person name="McCartney M.A."/>
            <person name="Auch B."/>
            <person name="Kono T."/>
            <person name="Mallez S."/>
            <person name="Becker A."/>
            <person name="Gohl D.M."/>
            <person name="Silverstein K.A.T."/>
            <person name="Koren S."/>
            <person name="Bechman K.B."/>
            <person name="Herman A."/>
            <person name="Abrahante J.E."/>
            <person name="Garbe J."/>
        </authorList>
    </citation>
    <scope>NUCLEOTIDE SEQUENCE</scope>
    <source>
        <strain evidence="1">Duluth1</strain>
        <tissue evidence="1">Whole animal</tissue>
    </source>
</reference>
<sequence>MQIIERTNDSHKILEIDKLVKNKFKWEWLQTTVDVNKKAIPLSEWIRKIDCPGKAKCIPCEKIVNYGSCGKVSLDEHCNSVDHISKVKTLSSNERLPSSFTGVGNKNDAHYGIRPMFVSKIQTTTSSESTTKPVTSFEDRTAQAQVIICLKYETW</sequence>
<evidence type="ECO:0000313" key="1">
    <source>
        <dbReference type="EMBL" id="KAH3742121.1"/>
    </source>
</evidence>